<dbReference type="RefSeq" id="XP_002502334.1">
    <property type="nucleotide sequence ID" value="XM_002502288.1"/>
</dbReference>
<protein>
    <recommendedName>
        <fullName evidence="5">Sulfotransferase</fullName>
    </recommendedName>
</protein>
<reference evidence="3 4" key="1">
    <citation type="journal article" date="2009" name="Science">
        <title>Green evolution and dynamic adaptations revealed by genomes of the marine picoeukaryotes Micromonas.</title>
        <authorList>
            <person name="Worden A.Z."/>
            <person name="Lee J.H."/>
            <person name="Mock T."/>
            <person name="Rouze P."/>
            <person name="Simmons M.P."/>
            <person name="Aerts A.L."/>
            <person name="Allen A.E."/>
            <person name="Cuvelier M.L."/>
            <person name="Derelle E."/>
            <person name="Everett M.V."/>
            <person name="Foulon E."/>
            <person name="Grimwood J."/>
            <person name="Gundlach H."/>
            <person name="Henrissat B."/>
            <person name="Napoli C."/>
            <person name="McDonald S.M."/>
            <person name="Parker M.S."/>
            <person name="Rombauts S."/>
            <person name="Salamov A."/>
            <person name="Von Dassow P."/>
            <person name="Badger J.H."/>
            <person name="Coutinho P.M."/>
            <person name="Demir E."/>
            <person name="Dubchak I."/>
            <person name="Gentemann C."/>
            <person name="Eikrem W."/>
            <person name="Gready J.E."/>
            <person name="John U."/>
            <person name="Lanier W."/>
            <person name="Lindquist E.A."/>
            <person name="Lucas S."/>
            <person name="Mayer K.F."/>
            <person name="Moreau H."/>
            <person name="Not F."/>
            <person name="Otillar R."/>
            <person name="Panaud O."/>
            <person name="Pangilinan J."/>
            <person name="Paulsen I."/>
            <person name="Piegu B."/>
            <person name="Poliakov A."/>
            <person name="Robbens S."/>
            <person name="Schmutz J."/>
            <person name="Toulza E."/>
            <person name="Wyss T."/>
            <person name="Zelensky A."/>
            <person name="Zhou K."/>
            <person name="Armbrust E.V."/>
            <person name="Bhattacharya D."/>
            <person name="Goodenough U.W."/>
            <person name="Van de Peer Y."/>
            <person name="Grigoriev I.V."/>
        </authorList>
    </citation>
    <scope>NUCLEOTIDE SEQUENCE [LARGE SCALE GENOMIC DNA]</scope>
    <source>
        <strain evidence="4">RCC299 / NOUM17</strain>
    </source>
</reference>
<feature type="compositionally biased region" description="Basic and acidic residues" evidence="1">
    <location>
        <begin position="96"/>
        <end position="106"/>
    </location>
</feature>
<feature type="compositionally biased region" description="Basic and acidic residues" evidence="1">
    <location>
        <begin position="1"/>
        <end position="11"/>
    </location>
</feature>
<dbReference type="GO" id="GO:0008146">
    <property type="term" value="F:sulfotransferase activity"/>
    <property type="evidence" value="ECO:0007669"/>
    <property type="project" value="InterPro"/>
</dbReference>
<proteinExistence type="predicted"/>
<dbReference type="Proteomes" id="UP000002009">
    <property type="component" value="Chromosome 5"/>
</dbReference>
<dbReference type="GeneID" id="8243621"/>
<keyword evidence="4" id="KW-1185">Reference proteome</keyword>
<dbReference type="InterPro" id="IPR005331">
    <property type="entry name" value="Sulfotransferase"/>
</dbReference>
<dbReference type="OrthoDB" id="498419at2759"/>
<feature type="transmembrane region" description="Helical" evidence="2">
    <location>
        <begin position="35"/>
        <end position="54"/>
    </location>
</feature>
<dbReference type="Pfam" id="PF03567">
    <property type="entry name" value="Sulfotransfer_2"/>
    <property type="match status" value="1"/>
</dbReference>
<keyword evidence="2" id="KW-0472">Membrane</keyword>
<dbReference type="AlphaFoldDB" id="C1E7E4"/>
<keyword evidence="2" id="KW-0812">Transmembrane</keyword>
<dbReference type="InParanoid" id="C1E7E4"/>
<dbReference type="GO" id="GO:0016020">
    <property type="term" value="C:membrane"/>
    <property type="evidence" value="ECO:0007669"/>
    <property type="project" value="InterPro"/>
</dbReference>
<evidence type="ECO:0008006" key="5">
    <source>
        <dbReference type="Google" id="ProtNLM"/>
    </source>
</evidence>
<dbReference type="SUPFAM" id="SSF52540">
    <property type="entry name" value="P-loop containing nucleoside triphosphate hydrolases"/>
    <property type="match status" value="1"/>
</dbReference>
<evidence type="ECO:0000256" key="1">
    <source>
        <dbReference type="SAM" id="MobiDB-lite"/>
    </source>
</evidence>
<dbReference type="Gene3D" id="3.40.50.300">
    <property type="entry name" value="P-loop containing nucleotide triphosphate hydrolases"/>
    <property type="match status" value="1"/>
</dbReference>
<sequence>MVPRPESRAVAETDSLLGSADSHPASRSPSRGPRLAVVAVAAFALLAVAVAATGSSGGVGSASLASLGLGRAGGHPRRHRPAPWDSALYGHPYREEEAADADRDVDADRDDEGPRVVGAGARGRERSALGATPSATATPAREPGKGATFSVEQPGGVPKWATAEGARELARWSDARELPVADAAALGKSHPRASAGVGDSGQRSTNRQRTRVDPEETSTKRGKRARVQTRAPRKLGRLEAARGGLPAAECVDPNRPGGPTGAELLCRSFRGDARACQVYTAPGQTCWHKTVGNEYIDPHSASDGGVGPVSMRVDPEATVEWTGRFYDCMSGDPEYTRVAEAPYRLPLPSLGAGGEIDLGGAPRKSFASKPGTAYFYSFVHVPKAGGTYFKSLLHRSESRRNEKLGGPDPRWDESVTKDWTTYPLVDMTEQSYANVMWRYVHRHPAKMFGGDGMRASYEAGYRAVSKGALSMGACDHIDAPCAYLTVLRDPVERYMSHYSYLCLEGSEHMTGWKEAWKARSAKYAERGCPADPVQFFDQVGGFVQLFAPGANPNTRCAVEAAKRNLGSGCMRYLLLEKLDDGLARMRATLPDFPDIGAADSEFSEARRNGSNDRLTPTTRKRLEKYLGDERMMRTLRSLLANEIDVYDWAVENYERQWSGDLLTC</sequence>
<accession>C1E7E4</accession>
<evidence type="ECO:0000313" key="4">
    <source>
        <dbReference type="Proteomes" id="UP000002009"/>
    </source>
</evidence>
<feature type="region of interest" description="Disordered" evidence="1">
    <location>
        <begin position="96"/>
        <end position="159"/>
    </location>
</feature>
<dbReference type="KEGG" id="mis:MICPUN_58976"/>
<evidence type="ECO:0000313" key="3">
    <source>
        <dbReference type="EMBL" id="ACO63592.1"/>
    </source>
</evidence>
<feature type="region of interest" description="Disordered" evidence="1">
    <location>
        <begin position="186"/>
        <end position="230"/>
    </location>
</feature>
<keyword evidence="2" id="KW-1133">Transmembrane helix</keyword>
<feature type="region of interest" description="Disordered" evidence="1">
    <location>
        <begin position="1"/>
        <end position="32"/>
    </location>
</feature>
<name>C1E7E4_MICCC</name>
<evidence type="ECO:0000256" key="2">
    <source>
        <dbReference type="SAM" id="Phobius"/>
    </source>
</evidence>
<feature type="compositionally biased region" description="Basic and acidic residues" evidence="1">
    <location>
        <begin position="210"/>
        <end position="219"/>
    </location>
</feature>
<gene>
    <name evidence="3" type="ORF">MICPUN_58976</name>
</gene>
<dbReference type="InterPro" id="IPR027417">
    <property type="entry name" value="P-loop_NTPase"/>
</dbReference>
<dbReference type="EMBL" id="CP001326">
    <property type="protein sequence ID" value="ACO63592.1"/>
    <property type="molecule type" value="Genomic_DNA"/>
</dbReference>
<organism evidence="3 4">
    <name type="scientific">Micromonas commoda (strain RCC299 / NOUM17 / CCMP2709)</name>
    <name type="common">Picoplanktonic green alga</name>
    <dbReference type="NCBI Taxonomy" id="296587"/>
    <lineage>
        <taxon>Eukaryota</taxon>
        <taxon>Viridiplantae</taxon>
        <taxon>Chlorophyta</taxon>
        <taxon>Mamiellophyceae</taxon>
        <taxon>Mamiellales</taxon>
        <taxon>Mamiellaceae</taxon>
        <taxon>Micromonas</taxon>
    </lineage>
</organism>
<feature type="compositionally biased region" description="Basic residues" evidence="1">
    <location>
        <begin position="220"/>
        <end position="230"/>
    </location>
</feature>